<feature type="non-terminal residue" evidence="1">
    <location>
        <position position="82"/>
    </location>
</feature>
<name>A0A9Q0MXU3_9DIPT</name>
<keyword evidence="2" id="KW-1185">Reference proteome</keyword>
<gene>
    <name evidence="1" type="ORF">Bhyg_12745</name>
</gene>
<protein>
    <submittedName>
        <fullName evidence="1">Uncharacterized protein</fullName>
    </submittedName>
</protein>
<comment type="caution">
    <text evidence="1">The sequence shown here is derived from an EMBL/GenBank/DDBJ whole genome shotgun (WGS) entry which is preliminary data.</text>
</comment>
<reference evidence="1" key="1">
    <citation type="submission" date="2022-07" db="EMBL/GenBank/DDBJ databases">
        <authorList>
            <person name="Trinca V."/>
            <person name="Uliana J.V.C."/>
            <person name="Torres T.T."/>
            <person name="Ward R.J."/>
            <person name="Monesi N."/>
        </authorList>
    </citation>
    <scope>NUCLEOTIDE SEQUENCE</scope>
    <source>
        <strain evidence="1">HSMRA1968</strain>
        <tissue evidence="1">Whole embryos</tissue>
    </source>
</reference>
<evidence type="ECO:0000313" key="2">
    <source>
        <dbReference type="Proteomes" id="UP001151699"/>
    </source>
</evidence>
<evidence type="ECO:0000313" key="1">
    <source>
        <dbReference type="EMBL" id="KAJ6639996.1"/>
    </source>
</evidence>
<dbReference type="AlphaFoldDB" id="A0A9Q0MXU3"/>
<accession>A0A9Q0MXU3</accession>
<organism evidence="1 2">
    <name type="scientific">Pseudolycoriella hygida</name>
    <dbReference type="NCBI Taxonomy" id="35572"/>
    <lineage>
        <taxon>Eukaryota</taxon>
        <taxon>Metazoa</taxon>
        <taxon>Ecdysozoa</taxon>
        <taxon>Arthropoda</taxon>
        <taxon>Hexapoda</taxon>
        <taxon>Insecta</taxon>
        <taxon>Pterygota</taxon>
        <taxon>Neoptera</taxon>
        <taxon>Endopterygota</taxon>
        <taxon>Diptera</taxon>
        <taxon>Nematocera</taxon>
        <taxon>Sciaroidea</taxon>
        <taxon>Sciaridae</taxon>
        <taxon>Pseudolycoriella</taxon>
    </lineage>
</organism>
<sequence length="82" mass="9404">WAGHVRATNVVYENYDEIIETLPQVKSHTSYNFDADDIALSTGILSAMKKPEFFNDIQFSSRIRESTSLHKSVIKCIIKNRN</sequence>
<dbReference type="EMBL" id="WJQU01000003">
    <property type="protein sequence ID" value="KAJ6639996.1"/>
    <property type="molecule type" value="Genomic_DNA"/>
</dbReference>
<proteinExistence type="predicted"/>
<dbReference type="Proteomes" id="UP001151699">
    <property type="component" value="Chromosome X"/>
</dbReference>
<feature type="non-terminal residue" evidence="1">
    <location>
        <position position="1"/>
    </location>
</feature>